<evidence type="ECO:0000256" key="5">
    <source>
        <dbReference type="ARBA" id="ARBA00023146"/>
    </source>
</evidence>
<dbReference type="GO" id="GO:0000049">
    <property type="term" value="F:tRNA binding"/>
    <property type="evidence" value="ECO:0007669"/>
    <property type="project" value="InterPro"/>
</dbReference>
<dbReference type="Pfam" id="PF01409">
    <property type="entry name" value="tRNA-synt_2d"/>
    <property type="match status" value="1"/>
</dbReference>
<sequence>MDVSQKLLQLLARVDSITSADAATSLKIDHQTVVGGINSLLQSEGLIEADPVVQTEFTLTDEGQHVLTHGSHEFVVYSSVPEDGIAMTELMKVSPYAKVGVSKALASKWIRVTKTPENTQIVTKACDSVVDEVKASLENLQSCGAKEKSELKKRKLITEKKVTIYKLKKGKLFSTSRSKEETDLTSEMILTGSWQECKFKKYNFNALGVPQPMGHLHPLLRVRAEFRRILMDMGFSEMPTNNYVESSFWNFDTLFQPQHHPARDAHDTFFLSDPATTDVKTHCPTDYLNRVKTVHETGGFGSTGYRYNWQLSEAEKKYPAHSHNGRYFAHALPSRTTETVYPSSVLQHRSGLPQ</sequence>
<dbReference type="GO" id="GO:0006432">
    <property type="term" value="P:phenylalanyl-tRNA aminoacylation"/>
    <property type="evidence" value="ECO:0007669"/>
    <property type="project" value="TreeGrafter"/>
</dbReference>
<dbReference type="SUPFAM" id="SSF55681">
    <property type="entry name" value="Class II aaRS and biotin synthetases"/>
    <property type="match status" value="1"/>
</dbReference>
<keyword evidence="5" id="KW-0030">Aminoacyl-tRNA synthetase</keyword>
<dbReference type="Gene3D" id="1.10.10.2330">
    <property type="match status" value="1"/>
</dbReference>
<keyword evidence="4" id="KW-0648">Protein biosynthesis</keyword>
<dbReference type="GO" id="GO:0005829">
    <property type="term" value="C:cytosol"/>
    <property type="evidence" value="ECO:0007669"/>
    <property type="project" value="TreeGrafter"/>
</dbReference>
<proteinExistence type="predicted"/>
<evidence type="ECO:0000256" key="2">
    <source>
        <dbReference type="ARBA" id="ARBA00022741"/>
    </source>
</evidence>
<reference evidence="9" key="1">
    <citation type="submission" date="2016-01" db="EMBL/GenBank/DDBJ databases">
        <title>Reference transcriptome for the parasite Schistocephalus solidus: insights into the molecular evolution of parasitism.</title>
        <authorList>
            <person name="Hebert F.O."/>
            <person name="Grambauer S."/>
            <person name="Barber I."/>
            <person name="Landry C.R."/>
            <person name="Aubin-Horth N."/>
        </authorList>
    </citation>
    <scope>NUCLEOTIDE SEQUENCE</scope>
</reference>
<evidence type="ECO:0000259" key="8">
    <source>
        <dbReference type="Pfam" id="PF18553"/>
    </source>
</evidence>
<feature type="domain" description="PheRS DNA binding" evidence="8">
    <location>
        <begin position="71"/>
        <end position="129"/>
    </location>
</feature>
<dbReference type="InterPro" id="IPR045864">
    <property type="entry name" value="aa-tRNA-synth_II/BPL/LPL"/>
</dbReference>
<keyword evidence="2" id="KW-0547">Nucleotide-binding</keyword>
<feature type="domain" description="PheRS DNA binding" evidence="7">
    <location>
        <begin position="2"/>
        <end position="54"/>
    </location>
</feature>
<evidence type="ECO:0000256" key="1">
    <source>
        <dbReference type="ARBA" id="ARBA00022598"/>
    </source>
</evidence>
<evidence type="ECO:0000256" key="4">
    <source>
        <dbReference type="ARBA" id="ARBA00022917"/>
    </source>
</evidence>
<gene>
    <name evidence="9" type="primary">SYFAB</name>
    <name evidence="9" type="ORF">TR120517</name>
</gene>
<dbReference type="GO" id="GO:0009328">
    <property type="term" value="C:phenylalanine-tRNA ligase complex"/>
    <property type="evidence" value="ECO:0007669"/>
    <property type="project" value="TreeGrafter"/>
</dbReference>
<name>A0A0V0J6T7_SCHSO</name>
<organism evidence="9">
    <name type="scientific">Schistocephalus solidus</name>
    <name type="common">Tapeworm</name>
    <dbReference type="NCBI Taxonomy" id="70667"/>
    <lineage>
        <taxon>Eukaryota</taxon>
        <taxon>Metazoa</taxon>
        <taxon>Spiralia</taxon>
        <taxon>Lophotrochozoa</taxon>
        <taxon>Platyhelminthes</taxon>
        <taxon>Cestoda</taxon>
        <taxon>Eucestoda</taxon>
        <taxon>Diphyllobothriidea</taxon>
        <taxon>Diphyllobothriidae</taxon>
        <taxon>Schistocephalus</taxon>
    </lineage>
</organism>
<keyword evidence="1 9" id="KW-0436">Ligase</keyword>
<evidence type="ECO:0000313" key="9">
    <source>
        <dbReference type="EMBL" id="JAP61419.1"/>
    </source>
</evidence>
<dbReference type="InterPro" id="IPR002319">
    <property type="entry name" value="Phenylalanyl-tRNA_Synthase"/>
</dbReference>
<dbReference type="Gene3D" id="3.30.1370.240">
    <property type="match status" value="1"/>
</dbReference>
<dbReference type="Pfam" id="PF18553">
    <property type="entry name" value="PheRS_DBD3"/>
    <property type="match status" value="1"/>
</dbReference>
<feature type="domain" description="Phenylalanyl-tRNA synthetase" evidence="6">
    <location>
        <begin position="201"/>
        <end position="277"/>
    </location>
</feature>
<protein>
    <submittedName>
        <fullName evidence="9">Phenylalanine--tRNA ligase alpha subunit B</fullName>
    </submittedName>
</protein>
<evidence type="ECO:0000259" key="6">
    <source>
        <dbReference type="Pfam" id="PF01409"/>
    </source>
</evidence>
<dbReference type="PANTHER" id="PTHR11538:SF40">
    <property type="entry name" value="PHENYLALANINE--TRNA LIGASE ALPHA SUBUNIT"/>
    <property type="match status" value="1"/>
</dbReference>
<dbReference type="EMBL" id="GEEE01001806">
    <property type="protein sequence ID" value="JAP61419.1"/>
    <property type="molecule type" value="Transcribed_RNA"/>
</dbReference>
<dbReference type="AlphaFoldDB" id="A0A0V0J6T7"/>
<evidence type="ECO:0000259" key="7">
    <source>
        <dbReference type="Pfam" id="PF18552"/>
    </source>
</evidence>
<dbReference type="PANTHER" id="PTHR11538">
    <property type="entry name" value="PHENYLALANYL-TRNA SYNTHETASE"/>
    <property type="match status" value="1"/>
</dbReference>
<dbReference type="GO" id="GO:0005524">
    <property type="term" value="F:ATP binding"/>
    <property type="evidence" value="ECO:0007669"/>
    <property type="project" value="UniProtKB-KW"/>
</dbReference>
<dbReference type="Gene3D" id="3.30.930.10">
    <property type="entry name" value="Bira Bifunctional Protein, Domain 2"/>
    <property type="match status" value="1"/>
</dbReference>
<dbReference type="InterPro" id="IPR040725">
    <property type="entry name" value="PheRS_DBD3"/>
</dbReference>
<dbReference type="InterPro" id="IPR040724">
    <property type="entry name" value="PheRS_DBD1"/>
</dbReference>
<dbReference type="GO" id="GO:0004826">
    <property type="term" value="F:phenylalanine-tRNA ligase activity"/>
    <property type="evidence" value="ECO:0007669"/>
    <property type="project" value="TreeGrafter"/>
</dbReference>
<evidence type="ECO:0000256" key="3">
    <source>
        <dbReference type="ARBA" id="ARBA00022840"/>
    </source>
</evidence>
<dbReference type="Gene3D" id="1.10.10.2320">
    <property type="match status" value="1"/>
</dbReference>
<accession>A0A0V0J6T7</accession>
<keyword evidence="3" id="KW-0067">ATP-binding</keyword>
<dbReference type="Pfam" id="PF18552">
    <property type="entry name" value="PheRS_DBD1"/>
    <property type="match status" value="1"/>
</dbReference>